<evidence type="ECO:0000313" key="3">
    <source>
        <dbReference type="EMBL" id="VAH04950.1"/>
    </source>
</evidence>
<dbReference type="EMBL" id="LT934111">
    <property type="protein sequence ID" value="VAH04950.1"/>
    <property type="molecule type" value="Genomic_DNA"/>
</dbReference>
<proteinExistence type="predicted"/>
<organism evidence="3 4">
    <name type="scientific">Triticum turgidum subsp. durum</name>
    <name type="common">Durum wheat</name>
    <name type="synonym">Triticum durum</name>
    <dbReference type="NCBI Taxonomy" id="4567"/>
    <lineage>
        <taxon>Eukaryota</taxon>
        <taxon>Viridiplantae</taxon>
        <taxon>Streptophyta</taxon>
        <taxon>Embryophyta</taxon>
        <taxon>Tracheophyta</taxon>
        <taxon>Spermatophyta</taxon>
        <taxon>Magnoliopsida</taxon>
        <taxon>Liliopsida</taxon>
        <taxon>Poales</taxon>
        <taxon>Poaceae</taxon>
        <taxon>BOP clade</taxon>
        <taxon>Pooideae</taxon>
        <taxon>Triticodae</taxon>
        <taxon>Triticeae</taxon>
        <taxon>Triticinae</taxon>
        <taxon>Triticum</taxon>
    </lineage>
</organism>
<dbReference type="Gramene" id="TRITD1Av1G111390.1">
    <property type="protein sequence ID" value="TRITD1Av1G111390.1"/>
    <property type="gene ID" value="TRITD1Av1G111390"/>
</dbReference>
<name>A0A9R0Q7D8_TRITD</name>
<reference evidence="3 4" key="1">
    <citation type="submission" date="2017-09" db="EMBL/GenBank/DDBJ databases">
        <authorList>
            <consortium name="International Durum Wheat Genome Sequencing Consortium (IDWGSC)"/>
            <person name="Milanesi L."/>
        </authorList>
    </citation>
    <scope>NUCLEOTIDE SEQUENCE [LARGE SCALE GENOMIC DNA]</scope>
    <source>
        <strain evidence="4">cv. Svevo</strain>
    </source>
</reference>
<dbReference type="AlphaFoldDB" id="A0A9R0Q7D8"/>
<sequence length="128" mass="14365">MARSRDTRLRLRLTLLLVTLLLLVDMASVSHGRRTPDVDAMALVGGGPPPAKAYSSEQSSSSTSREHTARVYRRMHRVSKRLEYDQTRDVYDKNSAMMIDELGSTIQAGHRTDGKIAMSFKYMMLDCG</sequence>
<accession>A0A9R0Q7D8</accession>
<gene>
    <name evidence="3" type="ORF">TRITD_1Av1G111390</name>
</gene>
<dbReference type="OMA" id="DEYRSMH"/>
<evidence type="ECO:0000256" key="2">
    <source>
        <dbReference type="SAM" id="SignalP"/>
    </source>
</evidence>
<feature type="region of interest" description="Disordered" evidence="1">
    <location>
        <begin position="40"/>
        <end position="70"/>
    </location>
</feature>
<keyword evidence="2" id="KW-0732">Signal</keyword>
<keyword evidence="4" id="KW-1185">Reference proteome</keyword>
<evidence type="ECO:0000256" key="1">
    <source>
        <dbReference type="SAM" id="MobiDB-lite"/>
    </source>
</evidence>
<dbReference type="Proteomes" id="UP000324705">
    <property type="component" value="Chromosome 1A"/>
</dbReference>
<evidence type="ECO:0000313" key="4">
    <source>
        <dbReference type="Proteomes" id="UP000324705"/>
    </source>
</evidence>
<protein>
    <submittedName>
        <fullName evidence="3">Uncharacterized protein</fullName>
    </submittedName>
</protein>
<feature type="signal peptide" evidence="2">
    <location>
        <begin position="1"/>
        <end position="32"/>
    </location>
</feature>
<feature type="chain" id="PRO_5040290875" evidence="2">
    <location>
        <begin position="33"/>
        <end position="128"/>
    </location>
</feature>